<dbReference type="AlphaFoldDB" id="A0A8E0RT17"/>
<evidence type="ECO:0000313" key="3">
    <source>
        <dbReference type="Proteomes" id="UP000728185"/>
    </source>
</evidence>
<dbReference type="OrthoDB" id="10521369at2759"/>
<evidence type="ECO:0000313" key="2">
    <source>
        <dbReference type="EMBL" id="KAA0187272.1"/>
    </source>
</evidence>
<keyword evidence="3" id="KW-1185">Reference proteome</keyword>
<sequence length="211" mass="23490">MAGWIYLSHFCSLHVYYDQVKNQAPNSSRFNKDFVSDTLPPESSSPDLTQAPEYSAEIPLAGDLPHVVVYESRIDMPRPSLFRRENANYSKDMKHLVHFDTKATLDGYEPLKPKWQLPGLAKTPIEPNTYQPSVLDLTEPTTLADTLQPPSTQTLDDQKVSVERLISLGGGDTIFSQPMSSPTPDSQQTMAPWDSHMPVQQDQGNSSVSLA</sequence>
<feature type="region of interest" description="Disordered" evidence="1">
    <location>
        <begin position="171"/>
        <end position="211"/>
    </location>
</feature>
<proteinExistence type="predicted"/>
<gene>
    <name evidence="2" type="ORF">FBUS_06222</name>
</gene>
<dbReference type="EMBL" id="LUCM01009244">
    <property type="protein sequence ID" value="KAA0187272.1"/>
    <property type="molecule type" value="Genomic_DNA"/>
</dbReference>
<feature type="compositionally biased region" description="Polar residues" evidence="1">
    <location>
        <begin position="198"/>
        <end position="211"/>
    </location>
</feature>
<reference evidence="2" key="1">
    <citation type="submission" date="2019-05" db="EMBL/GenBank/DDBJ databases">
        <title>Annotation for the trematode Fasciolopsis buski.</title>
        <authorList>
            <person name="Choi Y.-J."/>
        </authorList>
    </citation>
    <scope>NUCLEOTIDE SEQUENCE</scope>
    <source>
        <strain evidence="2">HT</strain>
        <tissue evidence="2">Whole worm</tissue>
    </source>
</reference>
<feature type="region of interest" description="Disordered" evidence="1">
    <location>
        <begin position="31"/>
        <end position="50"/>
    </location>
</feature>
<protein>
    <submittedName>
        <fullName evidence="2">Uncharacterized protein</fullName>
    </submittedName>
</protein>
<accession>A0A8E0RT17</accession>
<dbReference type="Proteomes" id="UP000728185">
    <property type="component" value="Unassembled WGS sequence"/>
</dbReference>
<comment type="caution">
    <text evidence="2">The sequence shown here is derived from an EMBL/GenBank/DDBJ whole genome shotgun (WGS) entry which is preliminary data.</text>
</comment>
<organism evidence="2 3">
    <name type="scientific">Fasciolopsis buskii</name>
    <dbReference type="NCBI Taxonomy" id="27845"/>
    <lineage>
        <taxon>Eukaryota</taxon>
        <taxon>Metazoa</taxon>
        <taxon>Spiralia</taxon>
        <taxon>Lophotrochozoa</taxon>
        <taxon>Platyhelminthes</taxon>
        <taxon>Trematoda</taxon>
        <taxon>Digenea</taxon>
        <taxon>Plagiorchiida</taxon>
        <taxon>Echinostomata</taxon>
        <taxon>Echinostomatoidea</taxon>
        <taxon>Fasciolidae</taxon>
        <taxon>Fasciolopsis</taxon>
    </lineage>
</organism>
<feature type="compositionally biased region" description="Polar residues" evidence="1">
    <location>
        <begin position="174"/>
        <end position="190"/>
    </location>
</feature>
<evidence type="ECO:0000256" key="1">
    <source>
        <dbReference type="SAM" id="MobiDB-lite"/>
    </source>
</evidence>
<name>A0A8E0RT17_9TREM</name>